<evidence type="ECO:0000256" key="1">
    <source>
        <dbReference type="SAM" id="Phobius"/>
    </source>
</evidence>
<protein>
    <submittedName>
        <fullName evidence="2">Uncharacterized protein</fullName>
    </submittedName>
</protein>
<evidence type="ECO:0000313" key="2">
    <source>
        <dbReference type="EMBL" id="APH00859.1"/>
    </source>
</evidence>
<dbReference type="EMBL" id="CP013290">
    <property type="protein sequence ID" value="APH00859.1"/>
    <property type="molecule type" value="Genomic_DNA"/>
</dbReference>
<keyword evidence="1" id="KW-0472">Membrane</keyword>
<proteinExistence type="predicted"/>
<organism evidence="2 4">
    <name type="scientific">Janibacter indicus</name>
    <dbReference type="NCBI Taxonomy" id="857417"/>
    <lineage>
        <taxon>Bacteria</taxon>
        <taxon>Bacillati</taxon>
        <taxon>Actinomycetota</taxon>
        <taxon>Actinomycetes</taxon>
        <taxon>Micrococcales</taxon>
        <taxon>Intrasporangiaceae</taxon>
        <taxon>Janibacter</taxon>
    </lineage>
</organism>
<dbReference type="Proteomes" id="UP000593998">
    <property type="component" value="Chromosome"/>
</dbReference>
<dbReference type="Proteomes" id="UP000182938">
    <property type="component" value="Chromosome"/>
</dbReference>
<dbReference type="KEGG" id="jte:ASJ30_04360"/>
<feature type="transmembrane region" description="Helical" evidence="1">
    <location>
        <begin position="37"/>
        <end position="63"/>
    </location>
</feature>
<dbReference type="AlphaFoldDB" id="A0A1L3MES8"/>
<reference evidence="2 4" key="1">
    <citation type="submission" date="2015-11" db="EMBL/GenBank/DDBJ databases">
        <authorList>
            <person name="Zhang Y."/>
            <person name="Guo Z."/>
        </authorList>
    </citation>
    <scope>NUCLEOTIDE SEQUENCE [LARGE SCALE GENOMIC DNA]</scope>
    <source>
        <strain evidence="2 4">YFY001</strain>
    </source>
</reference>
<accession>A0A1L3MES8</accession>
<keyword evidence="1" id="KW-1133">Transmembrane helix</keyword>
<reference evidence="3 5" key="2">
    <citation type="submission" date="2020-10" db="EMBL/GenBank/DDBJ databases">
        <title>Janibacter indicus TT2 genome sequence.</title>
        <authorList>
            <person name="Lee K."/>
            <person name="Ganzorig M."/>
        </authorList>
    </citation>
    <scope>NUCLEOTIDE SEQUENCE [LARGE SCALE GENOMIC DNA]</scope>
    <source>
        <strain evidence="3 5">TT2</strain>
    </source>
</reference>
<name>A0A1L3MES8_9MICO</name>
<dbReference type="RefSeq" id="WP_072624023.1">
    <property type="nucleotide sequence ID" value="NZ_CP013290.1"/>
</dbReference>
<evidence type="ECO:0000313" key="5">
    <source>
        <dbReference type="Proteomes" id="UP000593998"/>
    </source>
</evidence>
<sequence length="183" mass="18694">MSYPAPPPPGGAGPNPYQAPAGAAGFGAAPKKKDNTLWWILGVIAAVIILCCCSVGGFFVFVANEADDQISSYTSSANSSKNSDAAGATTISEGGTANVSGAAIQSGWSVIGDDISGLSVRNDSGSSDSFYLTFYFLKDGDVIDDVTCNTSYLDAGSTDYDPTCIGAISDIGDFDEIRVSEGL</sequence>
<evidence type="ECO:0000313" key="3">
    <source>
        <dbReference type="EMBL" id="QOK23635.1"/>
    </source>
</evidence>
<gene>
    <name evidence="2" type="ORF">ASJ30_04360</name>
    <name evidence="3" type="ORF">IGS73_04350</name>
</gene>
<evidence type="ECO:0000313" key="4">
    <source>
        <dbReference type="Proteomes" id="UP000182938"/>
    </source>
</evidence>
<keyword evidence="4" id="KW-1185">Reference proteome</keyword>
<dbReference type="EMBL" id="CP062789">
    <property type="protein sequence ID" value="QOK23635.1"/>
    <property type="molecule type" value="Genomic_DNA"/>
</dbReference>
<keyword evidence="1" id="KW-0812">Transmembrane</keyword>